<name>A0ABR0KIB4_9EURO</name>
<evidence type="ECO:0000313" key="2">
    <source>
        <dbReference type="EMBL" id="KAK5097334.1"/>
    </source>
</evidence>
<gene>
    <name evidence="2" type="ORF">LTR24_002203</name>
</gene>
<evidence type="ECO:0000256" key="1">
    <source>
        <dbReference type="SAM" id="MobiDB-lite"/>
    </source>
</evidence>
<proteinExistence type="predicted"/>
<feature type="compositionally biased region" description="Low complexity" evidence="1">
    <location>
        <begin position="105"/>
        <end position="120"/>
    </location>
</feature>
<feature type="compositionally biased region" description="Polar residues" evidence="1">
    <location>
        <begin position="444"/>
        <end position="458"/>
    </location>
</feature>
<feature type="region of interest" description="Disordered" evidence="1">
    <location>
        <begin position="304"/>
        <end position="502"/>
    </location>
</feature>
<feature type="compositionally biased region" description="Polar residues" evidence="1">
    <location>
        <begin position="201"/>
        <end position="215"/>
    </location>
</feature>
<reference evidence="2 3" key="1">
    <citation type="submission" date="2023-08" db="EMBL/GenBank/DDBJ databases">
        <title>Black Yeasts Isolated from many extreme environments.</title>
        <authorList>
            <person name="Coleine C."/>
            <person name="Stajich J.E."/>
            <person name="Selbmann L."/>
        </authorList>
    </citation>
    <scope>NUCLEOTIDE SEQUENCE [LARGE SCALE GENOMIC DNA]</scope>
    <source>
        <strain evidence="2 3">CCFEE 5885</strain>
    </source>
</reference>
<feature type="compositionally biased region" description="Polar residues" evidence="1">
    <location>
        <begin position="160"/>
        <end position="172"/>
    </location>
</feature>
<comment type="caution">
    <text evidence="2">The sequence shown here is derived from an EMBL/GenBank/DDBJ whole genome shotgun (WGS) entry which is preliminary data.</text>
</comment>
<evidence type="ECO:0000313" key="3">
    <source>
        <dbReference type="Proteomes" id="UP001345013"/>
    </source>
</evidence>
<feature type="compositionally biased region" description="Basic and acidic residues" evidence="1">
    <location>
        <begin position="1"/>
        <end position="11"/>
    </location>
</feature>
<protein>
    <submittedName>
        <fullName evidence="2">Uncharacterized protein</fullName>
    </submittedName>
</protein>
<feature type="region of interest" description="Disordered" evidence="1">
    <location>
        <begin position="1"/>
        <end position="242"/>
    </location>
</feature>
<dbReference type="Proteomes" id="UP001345013">
    <property type="component" value="Unassembled WGS sequence"/>
</dbReference>
<feature type="compositionally biased region" description="Polar residues" evidence="1">
    <location>
        <begin position="323"/>
        <end position="345"/>
    </location>
</feature>
<organism evidence="2 3">
    <name type="scientific">Lithohypha guttulata</name>
    <dbReference type="NCBI Taxonomy" id="1690604"/>
    <lineage>
        <taxon>Eukaryota</taxon>
        <taxon>Fungi</taxon>
        <taxon>Dikarya</taxon>
        <taxon>Ascomycota</taxon>
        <taxon>Pezizomycotina</taxon>
        <taxon>Eurotiomycetes</taxon>
        <taxon>Chaetothyriomycetidae</taxon>
        <taxon>Chaetothyriales</taxon>
        <taxon>Trichomeriaceae</taxon>
        <taxon>Lithohypha</taxon>
    </lineage>
</organism>
<keyword evidence="3" id="KW-1185">Reference proteome</keyword>
<dbReference type="EMBL" id="JAVRRG010000018">
    <property type="protein sequence ID" value="KAK5097334.1"/>
    <property type="molecule type" value="Genomic_DNA"/>
</dbReference>
<feature type="compositionally biased region" description="Polar residues" evidence="1">
    <location>
        <begin position="352"/>
        <end position="378"/>
    </location>
</feature>
<feature type="compositionally biased region" description="Polar residues" evidence="1">
    <location>
        <begin position="415"/>
        <end position="432"/>
    </location>
</feature>
<sequence>MLRSDTPRRESLSNFGTMNAPPAGTKKHKLSRLLGGGSSSQPDDERLASRTQTQQTDSAYASSDNANNEIVQVQNDGSIPNTHKGQNLSLDRGTGEVYDEDTGEVVTVVTTTTTTTTTTTRSGGGRPQQDVQRDVQTTQHQQPQGQSISTTTGAGGPAQYLNQPSRDSTYASGGSGLTAPDIPARHSRRSGEYDAPHYPPGSSTTDMPTSPSRHNFSYPGRNPPNPPAATETGYTPQQEAQAKRSGRFADLKAAAIGLHGVGETLRGTLNSTIDQQYPSHNPNKAAAAQARNAAVLERGKNEMGRIPSRRPQPADQMSGYGGSYTNQYQGESMSSHGGAYNNQYQAEPMSTHGGSYNPSHGIGSSQGSLPPDPNTNLKGSAVDGSHSAVFGLTPDGHRHLDTRSPTPPQQHPPQGTNDLSSVSDLANNSYSAVGQAPPRGTIGRSDSGTAPETLTGNVERNVERVPTMRHPEPGTNHAAAMSGEEVVSPVSPDSGVKKQGTFSKLFKRKPVGGSEAKKSYY</sequence>
<feature type="compositionally biased region" description="Polar residues" evidence="1">
    <location>
        <begin position="49"/>
        <end position="89"/>
    </location>
</feature>
<feature type="compositionally biased region" description="Low complexity" evidence="1">
    <location>
        <begin position="127"/>
        <end position="146"/>
    </location>
</feature>
<accession>A0ABR0KIB4</accession>